<dbReference type="Proteomes" id="UP001367676">
    <property type="component" value="Unassembled WGS sequence"/>
</dbReference>
<feature type="compositionally biased region" description="Basic and acidic residues" evidence="1">
    <location>
        <begin position="21"/>
        <end position="30"/>
    </location>
</feature>
<reference evidence="2 3" key="1">
    <citation type="submission" date="2024-03" db="EMBL/GenBank/DDBJ databases">
        <title>Adaptation during the transition from Ophiocordyceps entomopathogen to insect associate is accompanied by gene loss and intensified selection.</title>
        <authorList>
            <person name="Ward C.M."/>
            <person name="Onetto C.A."/>
            <person name="Borneman A.R."/>
        </authorList>
    </citation>
    <scope>NUCLEOTIDE SEQUENCE [LARGE SCALE GENOMIC DNA]</scope>
    <source>
        <strain evidence="2">AWRI1</strain>
        <tissue evidence="2">Single Adult Female</tissue>
    </source>
</reference>
<organism evidence="2 3">
    <name type="scientific">Parthenolecanium corni</name>
    <dbReference type="NCBI Taxonomy" id="536013"/>
    <lineage>
        <taxon>Eukaryota</taxon>
        <taxon>Metazoa</taxon>
        <taxon>Ecdysozoa</taxon>
        <taxon>Arthropoda</taxon>
        <taxon>Hexapoda</taxon>
        <taxon>Insecta</taxon>
        <taxon>Pterygota</taxon>
        <taxon>Neoptera</taxon>
        <taxon>Paraneoptera</taxon>
        <taxon>Hemiptera</taxon>
        <taxon>Sternorrhyncha</taxon>
        <taxon>Coccoidea</taxon>
        <taxon>Coccidae</taxon>
        <taxon>Parthenolecanium</taxon>
    </lineage>
</organism>
<dbReference type="EMBL" id="JBBCAQ010000003">
    <property type="protein sequence ID" value="KAK7604831.1"/>
    <property type="molecule type" value="Genomic_DNA"/>
</dbReference>
<keyword evidence="3" id="KW-1185">Reference proteome</keyword>
<evidence type="ECO:0000313" key="2">
    <source>
        <dbReference type="EMBL" id="KAK7604831.1"/>
    </source>
</evidence>
<evidence type="ECO:0000313" key="3">
    <source>
        <dbReference type="Proteomes" id="UP001367676"/>
    </source>
</evidence>
<feature type="compositionally biased region" description="Polar residues" evidence="1">
    <location>
        <begin position="40"/>
        <end position="54"/>
    </location>
</feature>
<name>A0AAN9TX96_9HEMI</name>
<sequence>MSANNVDREPSPVFSETEEEQMLKTDDKEPPAMQIDEMHTTPTGGTPVIQTGETPTDGVDEFSEAMQWVENLSLKDKISPLKMTPSKETAASTPATQLLEQPQPPQTLQPPQFGMSGFRIPRATGNAVKRPQISPLAAIDRAGTTA</sequence>
<feature type="region of interest" description="Disordered" evidence="1">
    <location>
        <begin position="1"/>
        <end position="58"/>
    </location>
</feature>
<dbReference type="AlphaFoldDB" id="A0AAN9TX96"/>
<feature type="compositionally biased region" description="Basic and acidic residues" evidence="1">
    <location>
        <begin position="1"/>
        <end position="10"/>
    </location>
</feature>
<accession>A0AAN9TX96</accession>
<proteinExistence type="predicted"/>
<evidence type="ECO:0000256" key="1">
    <source>
        <dbReference type="SAM" id="MobiDB-lite"/>
    </source>
</evidence>
<comment type="caution">
    <text evidence="2">The sequence shown here is derived from an EMBL/GenBank/DDBJ whole genome shotgun (WGS) entry which is preliminary data.</text>
</comment>
<feature type="region of interest" description="Disordered" evidence="1">
    <location>
        <begin position="84"/>
        <end position="119"/>
    </location>
</feature>
<protein>
    <submittedName>
        <fullName evidence="2">Uncharacterized protein</fullName>
    </submittedName>
</protein>
<gene>
    <name evidence="2" type="ORF">V9T40_006017</name>
</gene>